<evidence type="ECO:0000313" key="1">
    <source>
        <dbReference type="EMBL" id="AIG99223.1"/>
    </source>
</evidence>
<dbReference type="KEGG" id="afg:AFULGI_00025080"/>
<dbReference type="GeneID" id="24795980"/>
<protein>
    <submittedName>
        <fullName evidence="1">Uncharacterized protein</fullName>
    </submittedName>
</protein>
<proteinExistence type="predicted"/>
<dbReference type="EMBL" id="CP006577">
    <property type="protein sequence ID" value="AIG99223.1"/>
    <property type="molecule type" value="Genomic_DNA"/>
</dbReference>
<name>A0A075WNS9_ARCFL</name>
<evidence type="ECO:0000313" key="2">
    <source>
        <dbReference type="Proteomes" id="UP000028501"/>
    </source>
</evidence>
<dbReference type="Proteomes" id="UP000028501">
    <property type="component" value="Chromosome"/>
</dbReference>
<gene>
    <name evidence="1" type="ORF">AFULGI_00025080</name>
</gene>
<accession>A0A075WNS9</accession>
<dbReference type="HOGENOM" id="CLU_992463_0_0_2"/>
<dbReference type="RefSeq" id="WP_048096298.1">
    <property type="nucleotide sequence ID" value="NZ_CP006577.1"/>
</dbReference>
<reference evidence="1 2" key="1">
    <citation type="submission" date="2013-07" db="EMBL/GenBank/DDBJ databases">
        <title>Genome of Archaeoglobus fulgidus.</title>
        <authorList>
            <person name="Fiebig A."/>
            <person name="Birkeland N.-K."/>
        </authorList>
    </citation>
    <scope>NUCLEOTIDE SEQUENCE [LARGE SCALE GENOMIC DNA]</scope>
    <source>
        <strain evidence="1 2">DSM 8774</strain>
    </source>
</reference>
<organism evidence="1 2">
    <name type="scientific">Archaeoglobus fulgidus DSM 8774</name>
    <dbReference type="NCBI Taxonomy" id="1344584"/>
    <lineage>
        <taxon>Archaea</taxon>
        <taxon>Methanobacteriati</taxon>
        <taxon>Methanobacteriota</taxon>
        <taxon>Archaeoglobi</taxon>
        <taxon>Archaeoglobales</taxon>
        <taxon>Archaeoglobaceae</taxon>
        <taxon>Archaeoglobus</taxon>
    </lineage>
</organism>
<sequence length="280" mass="32225">MKKVLWALIIAGVLIYFFSSGGGEVKKPLSEDSTTNVVFRTELPTTPIPTTPTPLPIPEPYYYGKRKEYSFEDLVKFIMENEVPHPYERDYFDCSEMSAYYEWKLENAGFDTKILVGFISFKRWTYENNQIVLKTYFGGPHAYLKVKTKEGEFFVDPASSIMGHQIPSIILPGNLKMTDKRVVTYNYHLTNKLFEIGLCQFYPHGNGMWSPFNDPYFLCSSYGLSMISQEANDYEAYSKWDEEFEDIYEAVDAYGGVSEWDWWNVLGYEGGGMNGEVANS</sequence>
<dbReference type="AlphaFoldDB" id="A0A075WNS9"/>